<protein>
    <submittedName>
        <fullName evidence="1">Uncharacterized protein</fullName>
    </submittedName>
</protein>
<evidence type="ECO:0000313" key="1">
    <source>
        <dbReference type="EMBL" id="GHI83482.1"/>
    </source>
</evidence>
<dbReference type="EMBL" id="BNEE01000004">
    <property type="protein sequence ID" value="GHI83482.1"/>
    <property type="molecule type" value="Genomic_DNA"/>
</dbReference>
<sequence>MLVDPRAESEGAPRLELPAGTSLDDAAEALGRVLAAHELLDRVLLVVGDEEAGATSRSYARIVLGITPRGPGDEARATVPGESTRFSVIAFRCASCGSRAYTAFYDDRYRPVCRAGDHGPMELG</sequence>
<organism evidence="1 2">
    <name type="scientific">Streptomyces xanthophaeus</name>
    <dbReference type="NCBI Taxonomy" id="67385"/>
    <lineage>
        <taxon>Bacteria</taxon>
        <taxon>Bacillati</taxon>
        <taxon>Actinomycetota</taxon>
        <taxon>Actinomycetes</taxon>
        <taxon>Kitasatosporales</taxon>
        <taxon>Streptomycetaceae</taxon>
        <taxon>Streptomyces</taxon>
    </lineage>
</organism>
<dbReference type="Proteomes" id="UP000600026">
    <property type="component" value="Unassembled WGS sequence"/>
</dbReference>
<comment type="caution">
    <text evidence="1">The sequence shown here is derived from an EMBL/GenBank/DDBJ whole genome shotgun (WGS) entry which is preliminary data.</text>
</comment>
<gene>
    <name evidence="1" type="ORF">Sxan_08460</name>
</gene>
<keyword evidence="2" id="KW-1185">Reference proteome</keyword>
<name>A0A919GUU1_9ACTN</name>
<dbReference type="AlphaFoldDB" id="A0A919GUU1"/>
<evidence type="ECO:0000313" key="2">
    <source>
        <dbReference type="Proteomes" id="UP000600026"/>
    </source>
</evidence>
<reference evidence="1" key="1">
    <citation type="submission" date="2020-09" db="EMBL/GenBank/DDBJ databases">
        <title>Whole genome shotgun sequence of Streptomyces xanthophaeus NBRC 12829.</title>
        <authorList>
            <person name="Komaki H."/>
            <person name="Tamura T."/>
        </authorList>
    </citation>
    <scope>NUCLEOTIDE SEQUENCE</scope>
    <source>
        <strain evidence="1">NBRC 12829</strain>
    </source>
</reference>
<accession>A0A919GUU1</accession>
<proteinExistence type="predicted"/>